<evidence type="ECO:0000256" key="2">
    <source>
        <dbReference type="ARBA" id="ARBA00004752"/>
    </source>
</evidence>
<comment type="similarity">
    <text evidence="14">Belongs to the MurCDEF family.</text>
</comment>
<dbReference type="GO" id="GO:0009252">
    <property type="term" value="P:peptidoglycan biosynthetic process"/>
    <property type="evidence" value="ECO:0007669"/>
    <property type="project" value="UniProtKB-UniRule"/>
</dbReference>
<evidence type="ECO:0000256" key="7">
    <source>
        <dbReference type="ARBA" id="ARBA00022741"/>
    </source>
</evidence>
<dbReference type="InterPro" id="IPR000713">
    <property type="entry name" value="Mur_ligase_N"/>
</dbReference>
<feature type="domain" description="Mur ligase N-terminal catalytic" evidence="15">
    <location>
        <begin position="9"/>
        <end position="109"/>
    </location>
</feature>
<keyword evidence="9 14" id="KW-0133">Cell shape</keyword>
<comment type="pathway">
    <text evidence="2 14">Cell wall biogenesis; peptidoglycan biosynthesis.</text>
</comment>
<protein>
    <recommendedName>
        <fullName evidence="3 14">UDP-N-acetylmuramate--L-alanine ligase</fullName>
        <ecNumber evidence="3 14">6.3.2.8</ecNumber>
    </recommendedName>
    <alternativeName>
        <fullName evidence="14">UDP-N-acetylmuramoyl-L-alanine synthetase</fullName>
    </alternativeName>
</protein>
<dbReference type="InterPro" id="IPR050061">
    <property type="entry name" value="MurCDEF_pg_biosynth"/>
</dbReference>
<sequence length="451" mass="49342">MQLESIKQVYLVGIGGIGMSALARYFHKRGCLVSGYDRTPTELTTELQAEGIHISFTDSIESIPPVFSLAADSLLVIYTPAIPKDSPILNYFRSAGFSVKKRSEVLGIISGGMFTIAVAGTHGKTTTSTLIAHILKHTQYDCTAFLGGISSNYNTNILLGNNGVVVVEADEYDRSFLTLHPDIAVVTSMDADHLDIYGNADSVVESFTMFAGQLKNGGSLICRKGLPMENGLSYSAREKADVYAENIRVENGCFKFDFRSGSIAITGVTMQLPGLHNIENAVAAIQTSLLLSIPADKVKAAVEEFKGVKRRFEFIVKKKEVVYIDDYAHHPEELRACISAAKTLYPEKRLTLLFQPHLYSRTRDFADGFAEVLDEVDELVLLDIYPARELPIAGVSSAIIYDKINHADKRQCRKEEVLGLVAALRPELLITAGAGDIDTLVEPLKELLSNA</sequence>
<keyword evidence="10 14" id="KW-0573">Peptidoglycan synthesis</keyword>
<dbReference type="RefSeq" id="WP_109416724.1">
    <property type="nucleotide sequence ID" value="NZ_QEAS01000012.1"/>
</dbReference>
<evidence type="ECO:0000256" key="5">
    <source>
        <dbReference type="ARBA" id="ARBA00022598"/>
    </source>
</evidence>
<keyword evidence="7 14" id="KW-0547">Nucleotide-binding</keyword>
<proteinExistence type="inferred from homology"/>
<dbReference type="PANTHER" id="PTHR43445:SF3">
    <property type="entry name" value="UDP-N-ACETYLMURAMATE--L-ALANINE LIGASE"/>
    <property type="match status" value="1"/>
</dbReference>
<dbReference type="GO" id="GO:0051301">
    <property type="term" value="P:cell division"/>
    <property type="evidence" value="ECO:0007669"/>
    <property type="project" value="UniProtKB-KW"/>
</dbReference>
<dbReference type="EC" id="6.3.2.8" evidence="3 14"/>
<evidence type="ECO:0000256" key="10">
    <source>
        <dbReference type="ARBA" id="ARBA00022984"/>
    </source>
</evidence>
<evidence type="ECO:0000256" key="12">
    <source>
        <dbReference type="ARBA" id="ARBA00023316"/>
    </source>
</evidence>
<dbReference type="Gene3D" id="3.40.50.720">
    <property type="entry name" value="NAD(P)-binding Rossmann-like Domain"/>
    <property type="match status" value="1"/>
</dbReference>
<keyword evidence="12 14" id="KW-0961">Cell wall biogenesis/degradation</keyword>
<dbReference type="Pfam" id="PF01225">
    <property type="entry name" value="Mur_ligase"/>
    <property type="match status" value="1"/>
</dbReference>
<accession>A0A2U2PEK3</accession>
<dbReference type="HAMAP" id="MF_00046">
    <property type="entry name" value="MurC"/>
    <property type="match status" value="1"/>
</dbReference>
<dbReference type="EMBL" id="QEAS01000012">
    <property type="protein sequence ID" value="PWG79827.1"/>
    <property type="molecule type" value="Genomic_DNA"/>
</dbReference>
<evidence type="ECO:0000259" key="17">
    <source>
        <dbReference type="Pfam" id="PF08245"/>
    </source>
</evidence>
<evidence type="ECO:0000256" key="6">
    <source>
        <dbReference type="ARBA" id="ARBA00022618"/>
    </source>
</evidence>
<comment type="subcellular location">
    <subcellularLocation>
        <location evidence="1 14">Cytoplasm</location>
    </subcellularLocation>
</comment>
<dbReference type="OrthoDB" id="9804126at2"/>
<dbReference type="GO" id="GO:0008763">
    <property type="term" value="F:UDP-N-acetylmuramate-L-alanine ligase activity"/>
    <property type="evidence" value="ECO:0007669"/>
    <property type="project" value="UniProtKB-UniRule"/>
</dbReference>
<feature type="domain" description="Mur ligase central" evidence="17">
    <location>
        <begin position="118"/>
        <end position="286"/>
    </location>
</feature>
<comment type="caution">
    <text evidence="18">The sequence shown here is derived from an EMBL/GenBank/DDBJ whole genome shotgun (WGS) entry which is preliminary data.</text>
</comment>
<dbReference type="GO" id="GO:0005524">
    <property type="term" value="F:ATP binding"/>
    <property type="evidence" value="ECO:0007669"/>
    <property type="project" value="UniProtKB-UniRule"/>
</dbReference>
<feature type="binding site" evidence="14">
    <location>
        <begin position="120"/>
        <end position="126"/>
    </location>
    <ligand>
        <name>ATP</name>
        <dbReference type="ChEBI" id="CHEBI:30616"/>
    </ligand>
</feature>
<reference evidence="18 19" key="1">
    <citation type="submission" date="2018-04" db="EMBL/GenBank/DDBJ databases">
        <title>Pedobacter chongqingensis sp. nov., isolated from a rottenly hemp rope.</title>
        <authorList>
            <person name="Cai Y."/>
        </authorList>
    </citation>
    <scope>NUCLEOTIDE SEQUENCE [LARGE SCALE GENOMIC DNA]</scope>
    <source>
        <strain evidence="18 19">FJ4-8</strain>
    </source>
</reference>
<evidence type="ECO:0000256" key="9">
    <source>
        <dbReference type="ARBA" id="ARBA00022960"/>
    </source>
</evidence>
<evidence type="ECO:0000259" key="16">
    <source>
        <dbReference type="Pfam" id="PF02875"/>
    </source>
</evidence>
<dbReference type="InterPro" id="IPR004101">
    <property type="entry name" value="Mur_ligase_C"/>
</dbReference>
<keyword evidence="19" id="KW-1185">Reference proteome</keyword>
<dbReference type="UniPathway" id="UPA00219"/>
<keyword evidence="6 14" id="KW-0132">Cell division</keyword>
<comment type="catalytic activity">
    <reaction evidence="13 14">
        <text>UDP-N-acetyl-alpha-D-muramate + L-alanine + ATP = UDP-N-acetyl-alpha-D-muramoyl-L-alanine + ADP + phosphate + H(+)</text>
        <dbReference type="Rhea" id="RHEA:23372"/>
        <dbReference type="ChEBI" id="CHEBI:15378"/>
        <dbReference type="ChEBI" id="CHEBI:30616"/>
        <dbReference type="ChEBI" id="CHEBI:43474"/>
        <dbReference type="ChEBI" id="CHEBI:57972"/>
        <dbReference type="ChEBI" id="CHEBI:70757"/>
        <dbReference type="ChEBI" id="CHEBI:83898"/>
        <dbReference type="ChEBI" id="CHEBI:456216"/>
        <dbReference type="EC" id="6.3.2.8"/>
    </reaction>
</comment>
<dbReference type="SUPFAM" id="SSF51984">
    <property type="entry name" value="MurCD N-terminal domain"/>
    <property type="match status" value="1"/>
</dbReference>
<dbReference type="InterPro" id="IPR036615">
    <property type="entry name" value="Mur_ligase_C_dom_sf"/>
</dbReference>
<dbReference type="GO" id="GO:0005737">
    <property type="term" value="C:cytoplasm"/>
    <property type="evidence" value="ECO:0007669"/>
    <property type="project" value="UniProtKB-SubCell"/>
</dbReference>
<feature type="domain" description="Mur ligase C-terminal" evidence="16">
    <location>
        <begin position="310"/>
        <end position="412"/>
    </location>
</feature>
<keyword evidence="11 14" id="KW-0131">Cell cycle</keyword>
<evidence type="ECO:0000256" key="1">
    <source>
        <dbReference type="ARBA" id="ARBA00004496"/>
    </source>
</evidence>
<keyword evidence="4 14" id="KW-0963">Cytoplasm</keyword>
<organism evidence="18 19">
    <name type="scientific">Pararcticibacter amylolyticus</name>
    <dbReference type="NCBI Taxonomy" id="2173175"/>
    <lineage>
        <taxon>Bacteria</taxon>
        <taxon>Pseudomonadati</taxon>
        <taxon>Bacteroidota</taxon>
        <taxon>Sphingobacteriia</taxon>
        <taxon>Sphingobacteriales</taxon>
        <taxon>Sphingobacteriaceae</taxon>
        <taxon>Pararcticibacter</taxon>
    </lineage>
</organism>
<dbReference type="NCBIfam" id="TIGR01082">
    <property type="entry name" value="murC"/>
    <property type="match status" value="1"/>
</dbReference>
<dbReference type="Gene3D" id="3.90.190.20">
    <property type="entry name" value="Mur ligase, C-terminal domain"/>
    <property type="match status" value="1"/>
</dbReference>
<dbReference type="Pfam" id="PF08245">
    <property type="entry name" value="Mur_ligase_M"/>
    <property type="match status" value="1"/>
</dbReference>
<dbReference type="InterPro" id="IPR036565">
    <property type="entry name" value="Mur-like_cat_sf"/>
</dbReference>
<comment type="function">
    <text evidence="14">Cell wall formation.</text>
</comment>
<dbReference type="SUPFAM" id="SSF53623">
    <property type="entry name" value="MurD-like peptide ligases, catalytic domain"/>
    <property type="match status" value="1"/>
</dbReference>
<evidence type="ECO:0000256" key="8">
    <source>
        <dbReference type="ARBA" id="ARBA00022840"/>
    </source>
</evidence>
<evidence type="ECO:0000259" key="15">
    <source>
        <dbReference type="Pfam" id="PF01225"/>
    </source>
</evidence>
<evidence type="ECO:0000256" key="13">
    <source>
        <dbReference type="ARBA" id="ARBA00047833"/>
    </source>
</evidence>
<dbReference type="InterPro" id="IPR013221">
    <property type="entry name" value="Mur_ligase_cen"/>
</dbReference>
<dbReference type="Proteomes" id="UP000245647">
    <property type="component" value="Unassembled WGS sequence"/>
</dbReference>
<evidence type="ECO:0000313" key="19">
    <source>
        <dbReference type="Proteomes" id="UP000245647"/>
    </source>
</evidence>
<dbReference type="PANTHER" id="PTHR43445">
    <property type="entry name" value="UDP-N-ACETYLMURAMATE--L-ALANINE LIGASE-RELATED"/>
    <property type="match status" value="1"/>
</dbReference>
<keyword evidence="5 14" id="KW-0436">Ligase</keyword>
<gene>
    <name evidence="14" type="primary">murC</name>
    <name evidence="18" type="ORF">DDR33_15585</name>
</gene>
<dbReference type="Pfam" id="PF02875">
    <property type="entry name" value="Mur_ligase_C"/>
    <property type="match status" value="1"/>
</dbReference>
<dbReference type="AlphaFoldDB" id="A0A2U2PEK3"/>
<dbReference type="Gene3D" id="3.40.1190.10">
    <property type="entry name" value="Mur-like, catalytic domain"/>
    <property type="match status" value="1"/>
</dbReference>
<dbReference type="InterPro" id="IPR005758">
    <property type="entry name" value="UDP-N-AcMur_Ala_ligase_MurC"/>
</dbReference>
<dbReference type="GO" id="GO:0071555">
    <property type="term" value="P:cell wall organization"/>
    <property type="evidence" value="ECO:0007669"/>
    <property type="project" value="UniProtKB-KW"/>
</dbReference>
<evidence type="ECO:0000256" key="3">
    <source>
        <dbReference type="ARBA" id="ARBA00012211"/>
    </source>
</evidence>
<evidence type="ECO:0000256" key="14">
    <source>
        <dbReference type="HAMAP-Rule" id="MF_00046"/>
    </source>
</evidence>
<evidence type="ECO:0000313" key="18">
    <source>
        <dbReference type="EMBL" id="PWG79827.1"/>
    </source>
</evidence>
<evidence type="ECO:0000256" key="11">
    <source>
        <dbReference type="ARBA" id="ARBA00023306"/>
    </source>
</evidence>
<dbReference type="SUPFAM" id="SSF53244">
    <property type="entry name" value="MurD-like peptide ligases, peptide-binding domain"/>
    <property type="match status" value="1"/>
</dbReference>
<dbReference type="GO" id="GO:0008360">
    <property type="term" value="P:regulation of cell shape"/>
    <property type="evidence" value="ECO:0007669"/>
    <property type="project" value="UniProtKB-KW"/>
</dbReference>
<keyword evidence="8 14" id="KW-0067">ATP-binding</keyword>
<name>A0A2U2PEK3_9SPHI</name>
<evidence type="ECO:0000256" key="4">
    <source>
        <dbReference type="ARBA" id="ARBA00022490"/>
    </source>
</evidence>